<dbReference type="InterPro" id="IPR050740">
    <property type="entry name" value="Aldehyde_DH_Superfamily"/>
</dbReference>
<dbReference type="Gene3D" id="3.40.309.10">
    <property type="entry name" value="Aldehyde Dehydrogenase, Chain A, domain 2"/>
    <property type="match status" value="1"/>
</dbReference>
<dbReference type="PROSITE" id="PS00687">
    <property type="entry name" value="ALDEHYDE_DEHYDR_GLU"/>
    <property type="match status" value="1"/>
</dbReference>
<dbReference type="FunFam" id="3.40.309.10:FF:000004">
    <property type="entry name" value="Succinate-semialdehyde dehydrogenase I"/>
    <property type="match status" value="1"/>
</dbReference>
<sequence length="512" mass="55322">MFRQDANSSLIGEGCERAEGAVQLRNPTDDLIDKSLLRSGGLIDGQWVLGEVRYDVTDPATGMKIASVTDMDVRHAELAVGAASKAFLHWRSETAKQRHAILLRWYGLLMEHQDDLGRLMTAEQGKPYAEAKGEVRYAASFVEWFAEQAKRVNGETLPQFEKNRRLLVIKQPVGVCAAITPWNFPLAMITRKVAPALAAGCTIVVKPSELTPLTALAAAELALRAGVPPGVLNVLTCGNENSIAVGRALCESPDVRHLSFTGSTEVGRILMAQSAPTVKKLSLELGGNAPFLVFDDADLDSAVEGAMASKYRNAGQTCVCANRIYAQDAIYDDFVQRLAARVAQLEVGNGFDEDVTQGPLIEPAAVEKVQRHLDDAVAKGARVVTVGEKMRGQFFRPTVIADATADMLCAKEETFGPLAPVFRFHTEAEAIEAANRSEFGLASYLYSRDVGRIFRVSEALESGMVGVNAGVIAVEHVPFGGIKQSGIGREGSAHGIEEYVELKHICIADIDR</sequence>
<reference evidence="7" key="1">
    <citation type="submission" date="2017-05" db="EMBL/GenBank/DDBJ databases">
        <title>Complete and WGS of Bordetella genogroups.</title>
        <authorList>
            <person name="Spilker T."/>
            <person name="Lipuma J."/>
        </authorList>
    </citation>
    <scope>NUCLEOTIDE SEQUENCE [LARGE SCALE GENOMIC DNA]</scope>
    <source>
        <strain evidence="7">AU6712</strain>
    </source>
</reference>
<dbReference type="InterPro" id="IPR010102">
    <property type="entry name" value="Succ_semiAld_DH"/>
</dbReference>
<dbReference type="FunFam" id="3.40.605.10:FF:000005">
    <property type="entry name" value="Succinate-semialdehyde dehydrogenase I"/>
    <property type="match status" value="1"/>
</dbReference>
<gene>
    <name evidence="6" type="primary">gabD</name>
    <name evidence="6" type="ORF">CAL22_17515</name>
</gene>
<dbReference type="PROSITE" id="PS00070">
    <property type="entry name" value="ALDEHYDE_DEHYDR_CYS"/>
    <property type="match status" value="1"/>
</dbReference>
<dbReference type="InterPro" id="IPR016163">
    <property type="entry name" value="Ald_DH_C"/>
</dbReference>
<dbReference type="GO" id="GO:0004777">
    <property type="term" value="F:succinate-semialdehyde dehydrogenase (NAD+) activity"/>
    <property type="evidence" value="ECO:0007669"/>
    <property type="project" value="TreeGrafter"/>
</dbReference>
<feature type="active site" evidence="3">
    <location>
        <position position="284"/>
    </location>
</feature>
<dbReference type="SUPFAM" id="SSF53720">
    <property type="entry name" value="ALDH-like"/>
    <property type="match status" value="1"/>
</dbReference>
<evidence type="ECO:0000313" key="7">
    <source>
        <dbReference type="Proteomes" id="UP000216429"/>
    </source>
</evidence>
<feature type="domain" description="Aldehyde dehydrogenase" evidence="5">
    <location>
        <begin position="53"/>
        <end position="505"/>
    </location>
</feature>
<dbReference type="OrthoDB" id="6187633at2"/>
<evidence type="ECO:0000313" key="6">
    <source>
        <dbReference type="EMBL" id="OZI71606.1"/>
    </source>
</evidence>
<dbReference type="InterPro" id="IPR015590">
    <property type="entry name" value="Aldehyde_DH_dom"/>
</dbReference>
<evidence type="ECO:0000256" key="1">
    <source>
        <dbReference type="ARBA" id="ARBA00009986"/>
    </source>
</evidence>
<evidence type="ECO:0000256" key="4">
    <source>
        <dbReference type="RuleBase" id="RU003345"/>
    </source>
</evidence>
<dbReference type="Pfam" id="PF00171">
    <property type="entry name" value="Aldedh"/>
    <property type="match status" value="1"/>
</dbReference>
<protein>
    <submittedName>
        <fullName evidence="6">Succinate-semialdehyde dehydrogenase (NADP(+))</fullName>
    </submittedName>
</protein>
<dbReference type="InterPro" id="IPR016161">
    <property type="entry name" value="Ald_DH/histidinol_DH"/>
</dbReference>
<evidence type="ECO:0000259" key="5">
    <source>
        <dbReference type="Pfam" id="PF00171"/>
    </source>
</evidence>
<dbReference type="RefSeq" id="WP_094815467.1">
    <property type="nucleotide sequence ID" value="NZ_NEVU01000003.1"/>
</dbReference>
<evidence type="ECO:0000256" key="2">
    <source>
        <dbReference type="ARBA" id="ARBA00023002"/>
    </source>
</evidence>
<keyword evidence="2 4" id="KW-0560">Oxidoreductase</keyword>
<dbReference type="AlphaFoldDB" id="A0A261VBS7"/>
<accession>A0A261VBS7</accession>
<dbReference type="GO" id="GO:0005829">
    <property type="term" value="C:cytosol"/>
    <property type="evidence" value="ECO:0007669"/>
    <property type="project" value="TreeGrafter"/>
</dbReference>
<keyword evidence="7" id="KW-1185">Reference proteome</keyword>
<dbReference type="InterPro" id="IPR016160">
    <property type="entry name" value="Ald_DH_CS_CYS"/>
</dbReference>
<dbReference type="InterPro" id="IPR016162">
    <property type="entry name" value="Ald_DH_N"/>
</dbReference>
<dbReference type="EMBL" id="NEVU01000003">
    <property type="protein sequence ID" value="OZI71606.1"/>
    <property type="molecule type" value="Genomic_DNA"/>
</dbReference>
<comment type="caution">
    <text evidence="6">The sequence shown here is derived from an EMBL/GenBank/DDBJ whole genome shotgun (WGS) entry which is preliminary data.</text>
</comment>
<dbReference type="CDD" id="cd07103">
    <property type="entry name" value="ALDH_F5_SSADH_GabD"/>
    <property type="match status" value="1"/>
</dbReference>
<dbReference type="InterPro" id="IPR029510">
    <property type="entry name" value="Ald_DH_CS_GLU"/>
</dbReference>
<dbReference type="Gene3D" id="3.40.605.10">
    <property type="entry name" value="Aldehyde Dehydrogenase, Chain A, domain 1"/>
    <property type="match status" value="1"/>
</dbReference>
<comment type="similarity">
    <text evidence="1 4">Belongs to the aldehyde dehydrogenase family.</text>
</comment>
<name>A0A261VBS7_9BORD</name>
<dbReference type="GO" id="GO:0009450">
    <property type="term" value="P:gamma-aminobutyric acid catabolic process"/>
    <property type="evidence" value="ECO:0007669"/>
    <property type="project" value="InterPro"/>
</dbReference>
<dbReference type="PANTHER" id="PTHR43353">
    <property type="entry name" value="SUCCINATE-SEMIALDEHYDE DEHYDROGENASE, MITOCHONDRIAL"/>
    <property type="match status" value="1"/>
</dbReference>
<dbReference type="Proteomes" id="UP000216429">
    <property type="component" value="Unassembled WGS sequence"/>
</dbReference>
<proteinExistence type="inferred from homology"/>
<organism evidence="6 7">
    <name type="scientific">Bordetella genomosp. 12</name>
    <dbReference type="NCBI Taxonomy" id="463035"/>
    <lineage>
        <taxon>Bacteria</taxon>
        <taxon>Pseudomonadati</taxon>
        <taxon>Pseudomonadota</taxon>
        <taxon>Betaproteobacteria</taxon>
        <taxon>Burkholderiales</taxon>
        <taxon>Alcaligenaceae</taxon>
        <taxon>Bordetella</taxon>
    </lineage>
</organism>
<evidence type="ECO:0000256" key="3">
    <source>
        <dbReference type="PROSITE-ProRule" id="PRU10007"/>
    </source>
</evidence>
<dbReference type="NCBIfam" id="TIGR01780">
    <property type="entry name" value="SSADH"/>
    <property type="match status" value="1"/>
</dbReference>
<dbReference type="PANTHER" id="PTHR43353:SF5">
    <property type="entry name" value="SUCCINATE-SEMIALDEHYDE DEHYDROGENASE, MITOCHONDRIAL"/>
    <property type="match status" value="1"/>
</dbReference>